<feature type="transmembrane region" description="Helical" evidence="8">
    <location>
        <begin position="392"/>
        <end position="413"/>
    </location>
</feature>
<dbReference type="RefSeq" id="WP_399644700.1">
    <property type="nucleotide sequence ID" value="NZ_JBITYG010000001.1"/>
</dbReference>
<feature type="transmembrane region" description="Helical" evidence="8">
    <location>
        <begin position="361"/>
        <end position="380"/>
    </location>
</feature>
<sequence length="426" mass="45800">MVGTGTDAASARVAEAGARPSRRRLLWPVGVWLLTRLVLVSAALRLGPFASKDGPDVSVSKVYRGWYDVLSSGSFPHDDVSWQYPPGAALPILAPRLVPFLDYSHAFIVLCAVCDAAVLAALVYAARYSDGRRSVAGVWMWVVGLPLLSTVPWSRFDVMVTAVAVGALLAAGSRRVWADRVFGVLVGIGAVVKVWPVLLLVGTARGRRTRLSWVAAVLSAVLVTVVFLLAMPGALSFLTYQGDRGIEVESLGALPFHLARHFGWSGHWAPHDGSMEFIGPYVRVVARVSAALTVVAFGWLLLWRVRSRAGRTEAWVLPDAALTAVLLFVVTSRVISPQYMVWLVGLAAVCLLHRATTQRPVAWLVLGACVLTTAVFPYLFRDLLGGSVPAALLLAARDLMLLGAAVLSAVRLWRGTVSPRRTVSGP</sequence>
<name>A0ABW8C3K6_9ACTN</name>
<evidence type="ECO:0000313" key="10">
    <source>
        <dbReference type="Proteomes" id="UP001614394"/>
    </source>
</evidence>
<evidence type="ECO:0000256" key="1">
    <source>
        <dbReference type="ARBA" id="ARBA00004651"/>
    </source>
</evidence>
<dbReference type="Proteomes" id="UP001614394">
    <property type="component" value="Unassembled WGS sequence"/>
</dbReference>
<dbReference type="EMBL" id="JBITYG010000001">
    <property type="protein sequence ID" value="MFI9100016.1"/>
    <property type="molecule type" value="Genomic_DNA"/>
</dbReference>
<keyword evidence="6 8" id="KW-0472">Membrane</keyword>
<accession>A0ABW8C3K6</accession>
<feature type="transmembrane region" description="Helical" evidence="8">
    <location>
        <begin position="138"/>
        <end position="169"/>
    </location>
</feature>
<keyword evidence="2" id="KW-1003">Cell membrane</keyword>
<evidence type="ECO:0000256" key="3">
    <source>
        <dbReference type="ARBA" id="ARBA00022679"/>
    </source>
</evidence>
<gene>
    <name evidence="9" type="ORF">ACIGXA_05795</name>
</gene>
<feature type="transmembrane region" description="Helical" evidence="8">
    <location>
        <begin position="181"/>
        <end position="201"/>
    </location>
</feature>
<evidence type="ECO:0000256" key="5">
    <source>
        <dbReference type="ARBA" id="ARBA00022989"/>
    </source>
</evidence>
<reference evidence="9 10" key="1">
    <citation type="submission" date="2024-10" db="EMBL/GenBank/DDBJ databases">
        <title>The Natural Products Discovery Center: Release of the First 8490 Sequenced Strains for Exploring Actinobacteria Biosynthetic Diversity.</title>
        <authorList>
            <person name="Kalkreuter E."/>
            <person name="Kautsar S.A."/>
            <person name="Yang D."/>
            <person name="Bader C.D."/>
            <person name="Teijaro C.N."/>
            <person name="Fluegel L."/>
            <person name="Davis C.M."/>
            <person name="Simpson J.R."/>
            <person name="Lauterbach L."/>
            <person name="Steele A.D."/>
            <person name="Gui C."/>
            <person name="Meng S."/>
            <person name="Li G."/>
            <person name="Viehrig K."/>
            <person name="Ye F."/>
            <person name="Su P."/>
            <person name="Kiefer A.F."/>
            <person name="Nichols A."/>
            <person name="Cepeda A.J."/>
            <person name="Yan W."/>
            <person name="Fan B."/>
            <person name="Jiang Y."/>
            <person name="Adhikari A."/>
            <person name="Zheng C.-J."/>
            <person name="Schuster L."/>
            <person name="Cowan T.M."/>
            <person name="Smanski M.J."/>
            <person name="Chevrette M.G."/>
            <person name="De Carvalho L.P.S."/>
            <person name="Shen B."/>
        </authorList>
    </citation>
    <scope>NUCLEOTIDE SEQUENCE [LARGE SCALE GENOMIC DNA]</scope>
    <source>
        <strain evidence="9 10">NPDC053399</strain>
    </source>
</reference>
<comment type="subcellular location">
    <subcellularLocation>
        <location evidence="1">Cell membrane</location>
        <topology evidence="1">Multi-pass membrane protein</topology>
    </subcellularLocation>
</comment>
<keyword evidence="10" id="KW-1185">Reference proteome</keyword>
<feature type="transmembrane region" description="Helical" evidence="8">
    <location>
        <begin position="314"/>
        <end position="331"/>
    </location>
</feature>
<feature type="transmembrane region" description="Helical" evidence="8">
    <location>
        <begin position="284"/>
        <end position="302"/>
    </location>
</feature>
<comment type="caution">
    <text evidence="9">The sequence shown here is derived from an EMBL/GenBank/DDBJ whole genome shotgun (WGS) entry which is preliminary data.</text>
</comment>
<evidence type="ECO:0000256" key="7">
    <source>
        <dbReference type="ARBA" id="ARBA00024033"/>
    </source>
</evidence>
<evidence type="ECO:0000256" key="8">
    <source>
        <dbReference type="SAM" id="Phobius"/>
    </source>
</evidence>
<organism evidence="9 10">
    <name type="scientific">Streptomyces fildesensis</name>
    <dbReference type="NCBI Taxonomy" id="375757"/>
    <lineage>
        <taxon>Bacteria</taxon>
        <taxon>Bacillati</taxon>
        <taxon>Actinomycetota</taxon>
        <taxon>Actinomycetes</taxon>
        <taxon>Kitasatosporales</taxon>
        <taxon>Streptomycetaceae</taxon>
        <taxon>Streptomyces</taxon>
    </lineage>
</organism>
<dbReference type="InterPro" id="IPR018584">
    <property type="entry name" value="GT87"/>
</dbReference>
<evidence type="ECO:0000256" key="6">
    <source>
        <dbReference type="ARBA" id="ARBA00023136"/>
    </source>
</evidence>
<comment type="similarity">
    <text evidence="7">Belongs to the glycosyltransferase 87 family.</text>
</comment>
<keyword evidence="4 8" id="KW-0812">Transmembrane</keyword>
<feature type="transmembrane region" description="Helical" evidence="8">
    <location>
        <begin position="337"/>
        <end position="354"/>
    </location>
</feature>
<keyword evidence="3" id="KW-0808">Transferase</keyword>
<evidence type="ECO:0000256" key="2">
    <source>
        <dbReference type="ARBA" id="ARBA00022475"/>
    </source>
</evidence>
<feature type="transmembrane region" description="Helical" evidence="8">
    <location>
        <begin position="25"/>
        <end position="44"/>
    </location>
</feature>
<feature type="transmembrane region" description="Helical" evidence="8">
    <location>
        <begin position="103"/>
        <end position="126"/>
    </location>
</feature>
<evidence type="ECO:0000256" key="4">
    <source>
        <dbReference type="ARBA" id="ARBA00022692"/>
    </source>
</evidence>
<proteinExistence type="inferred from homology"/>
<protein>
    <submittedName>
        <fullName evidence="9">Glycosyltransferase 87 family protein</fullName>
    </submittedName>
</protein>
<dbReference type="Pfam" id="PF09594">
    <property type="entry name" value="GT87"/>
    <property type="match status" value="1"/>
</dbReference>
<evidence type="ECO:0000313" key="9">
    <source>
        <dbReference type="EMBL" id="MFI9100016.1"/>
    </source>
</evidence>
<feature type="transmembrane region" description="Helical" evidence="8">
    <location>
        <begin position="213"/>
        <end position="235"/>
    </location>
</feature>
<keyword evidence="5 8" id="KW-1133">Transmembrane helix</keyword>